<feature type="binding site" evidence="4">
    <location>
        <position position="303"/>
    </location>
    <ligand>
        <name>pyridoxal 5'-phosphate</name>
        <dbReference type="ChEBI" id="CHEBI:597326"/>
    </ligand>
</feature>
<accession>A0A1I2HKK9</accession>
<evidence type="ECO:0000313" key="7">
    <source>
        <dbReference type="EMBL" id="SFF29387.1"/>
    </source>
</evidence>
<dbReference type="Gene3D" id="3.90.1150.10">
    <property type="entry name" value="Aspartate Aminotransferase, domain 1"/>
    <property type="match status" value="1"/>
</dbReference>
<dbReference type="AlphaFoldDB" id="A0A1I2HKK9"/>
<keyword evidence="2 4" id="KW-0378">Hydrolase</keyword>
<feature type="binding site" evidence="4">
    <location>
        <begin position="134"/>
        <end position="137"/>
    </location>
    <ligand>
        <name>pyridoxal 5'-phosphate</name>
        <dbReference type="ChEBI" id="CHEBI:597326"/>
    </ligand>
</feature>
<keyword evidence="3 4" id="KW-0663">Pyridoxal phosphate</keyword>
<comment type="catalytic activity">
    <reaction evidence="6">
        <text>3-hydroxy-L-kynurenine + H2O = 3-hydroxyanthranilate + L-alanine + H(+)</text>
        <dbReference type="Rhea" id="RHEA:25143"/>
        <dbReference type="ChEBI" id="CHEBI:15377"/>
        <dbReference type="ChEBI" id="CHEBI:15378"/>
        <dbReference type="ChEBI" id="CHEBI:36559"/>
        <dbReference type="ChEBI" id="CHEBI:57972"/>
        <dbReference type="ChEBI" id="CHEBI:58125"/>
        <dbReference type="EC" id="3.7.1.3"/>
    </reaction>
</comment>
<feature type="binding site" evidence="4">
    <location>
        <position position="275"/>
    </location>
    <ligand>
        <name>pyridoxal 5'-phosphate</name>
        <dbReference type="ChEBI" id="CHEBI:597326"/>
    </ligand>
</feature>
<proteinExistence type="inferred from homology"/>
<comment type="function">
    <text evidence="4 6">Catalyzes the cleavage of L-kynurenine (L-Kyn) and L-3-hydroxykynurenine (L-3OHKyn) into anthranilic acid (AA) and 3-hydroxyanthranilic acid (3-OHAA), respectively.</text>
</comment>
<dbReference type="HAMAP" id="MF_01970">
    <property type="entry name" value="Kynureninase"/>
    <property type="match status" value="1"/>
</dbReference>
<comment type="caution">
    <text evidence="4">Lacks conserved residue(s) required for the propagation of feature annotation.</text>
</comment>
<dbReference type="OrthoDB" id="9812626at2"/>
<evidence type="ECO:0000313" key="8">
    <source>
        <dbReference type="Proteomes" id="UP000199513"/>
    </source>
</evidence>
<keyword evidence="8" id="KW-1185">Reference proteome</keyword>
<sequence>MYLENSLAFAQSLDAQDELKNFRSLFHIPKTSSGKEVIYFTGNSLGLQPTTAKEAILQELDDWANLGVEGHFHGRNPWFSYHKLLTAPSANLVGAKPVEVVVMNNLTVNLHLLMVSFYRPTSKRFKILMEGGAFPSDQYAVESQVRFHGFDPEQAIVEIFPKANEYYLHTPDIVQKIKDIGEELALVLFGGVNYYTGQAFDMQAITQAAHEVGAVAGFDLAHAAGNIPLRLHEWNVDFATWCTYKYLNSGAGGTSGVFIHEKYADATSLPRFAGWWGHEEKERFLMKKGFKPMRGAEGWQLSNAQILPMAVHRASLQIFEEAGMQRLWNKHLQMQKYIYFLLDEFNQKTNKFNIEVITPRDERQSGCQLSLVIKKIGKQVYEFLTKNGVIVDWREPEVIRIAPVPLYNTFEELYLFFNILSKF</sequence>
<evidence type="ECO:0000256" key="1">
    <source>
        <dbReference type="ARBA" id="ARBA00022642"/>
    </source>
</evidence>
<dbReference type="GO" id="GO:0030429">
    <property type="term" value="F:kynureninase activity"/>
    <property type="evidence" value="ECO:0007669"/>
    <property type="project" value="UniProtKB-UniRule"/>
</dbReference>
<comment type="pathway">
    <text evidence="4 6">Amino-acid degradation; L-kynurenine degradation; L-alanine and anthranilate from L-kynurenine: step 1/1.</text>
</comment>
<evidence type="ECO:0000256" key="5">
    <source>
        <dbReference type="NCBIfam" id="TIGR01814"/>
    </source>
</evidence>
<dbReference type="UniPathway" id="UPA00334">
    <property type="reaction ID" value="UER00455"/>
</dbReference>
<feature type="binding site" evidence="4">
    <location>
        <position position="106"/>
    </location>
    <ligand>
        <name>pyridoxal 5'-phosphate</name>
        <dbReference type="ChEBI" id="CHEBI:597326"/>
    </ligand>
</feature>
<dbReference type="GO" id="GO:0043420">
    <property type="term" value="P:anthranilate metabolic process"/>
    <property type="evidence" value="ECO:0007669"/>
    <property type="project" value="TreeGrafter"/>
</dbReference>
<dbReference type="GO" id="GO:0019441">
    <property type="term" value="P:L-tryptophan catabolic process to kynurenine"/>
    <property type="evidence" value="ECO:0007669"/>
    <property type="project" value="TreeGrafter"/>
</dbReference>
<gene>
    <name evidence="4" type="primary">kynU</name>
    <name evidence="7" type="ORF">SAMN04488541_102420</name>
</gene>
<dbReference type="GO" id="GO:0019805">
    <property type="term" value="P:quinolinate biosynthetic process"/>
    <property type="evidence" value="ECO:0007669"/>
    <property type="project" value="UniProtKB-UniRule"/>
</dbReference>
<feature type="binding site" evidence="4">
    <location>
        <position position="219"/>
    </location>
    <ligand>
        <name>pyridoxal 5'-phosphate</name>
        <dbReference type="ChEBI" id="CHEBI:597326"/>
    </ligand>
</feature>
<keyword evidence="1 4" id="KW-0662">Pyridine nucleotide biosynthesis</keyword>
<dbReference type="InterPro" id="IPR010111">
    <property type="entry name" value="Kynureninase"/>
</dbReference>
<protein>
    <recommendedName>
        <fullName evidence="4 5">Kynureninase</fullName>
        <ecNumber evidence="4 5">3.7.1.3</ecNumber>
    </recommendedName>
    <alternativeName>
        <fullName evidence="4">L-kynurenine hydrolase</fullName>
    </alternativeName>
</protein>
<dbReference type="GO" id="GO:0097053">
    <property type="term" value="P:L-kynurenine catabolic process"/>
    <property type="evidence" value="ECO:0007669"/>
    <property type="project" value="UniProtKB-UniRule"/>
</dbReference>
<dbReference type="SUPFAM" id="SSF53383">
    <property type="entry name" value="PLP-dependent transferases"/>
    <property type="match status" value="1"/>
</dbReference>
<dbReference type="RefSeq" id="WP_091546514.1">
    <property type="nucleotide sequence ID" value="NZ_FONY01000024.1"/>
</dbReference>
<dbReference type="GO" id="GO:0005737">
    <property type="term" value="C:cytoplasm"/>
    <property type="evidence" value="ECO:0007669"/>
    <property type="project" value="UniProtKB-UniRule"/>
</dbReference>
<comment type="pathway">
    <text evidence="4 6">Cofactor biosynthesis; NAD(+) biosynthesis; quinolinate from L-kynurenine: step 2/3.</text>
</comment>
<dbReference type="FunFam" id="3.40.640.10:FF:000031">
    <property type="entry name" value="Kynureninase"/>
    <property type="match status" value="1"/>
</dbReference>
<evidence type="ECO:0000256" key="3">
    <source>
        <dbReference type="ARBA" id="ARBA00022898"/>
    </source>
</evidence>
<evidence type="ECO:0000256" key="2">
    <source>
        <dbReference type="ARBA" id="ARBA00022801"/>
    </source>
</evidence>
<dbReference type="PIRSF" id="PIRSF038800">
    <property type="entry name" value="KYNU"/>
    <property type="match status" value="1"/>
</dbReference>
<name>A0A1I2HKK9_9BACT</name>
<feature type="binding site" evidence="4">
    <location>
        <position position="107"/>
    </location>
    <ligand>
        <name>pyridoxal 5'-phosphate</name>
        <dbReference type="ChEBI" id="CHEBI:597326"/>
    </ligand>
</feature>
<dbReference type="InterPro" id="IPR015424">
    <property type="entry name" value="PyrdxlP-dep_Trfase"/>
</dbReference>
<dbReference type="NCBIfam" id="TIGR01814">
    <property type="entry name" value="kynureninase"/>
    <property type="match status" value="1"/>
</dbReference>
<feature type="binding site" evidence="4">
    <location>
        <position position="222"/>
    </location>
    <ligand>
        <name>pyridoxal 5'-phosphate</name>
        <dbReference type="ChEBI" id="CHEBI:597326"/>
    </ligand>
</feature>
<evidence type="ECO:0000256" key="6">
    <source>
        <dbReference type="PIRNR" id="PIRNR038800"/>
    </source>
</evidence>
<dbReference type="UniPathway" id="UPA00253">
    <property type="reaction ID" value="UER00329"/>
</dbReference>
<comment type="catalytic activity">
    <reaction evidence="4 6">
        <text>L-kynurenine + H2O = anthranilate + L-alanine + H(+)</text>
        <dbReference type="Rhea" id="RHEA:16813"/>
        <dbReference type="ChEBI" id="CHEBI:15377"/>
        <dbReference type="ChEBI" id="CHEBI:15378"/>
        <dbReference type="ChEBI" id="CHEBI:16567"/>
        <dbReference type="ChEBI" id="CHEBI:57959"/>
        <dbReference type="ChEBI" id="CHEBI:57972"/>
        <dbReference type="EC" id="3.7.1.3"/>
    </reaction>
</comment>
<dbReference type="Proteomes" id="UP000199513">
    <property type="component" value="Unassembled WGS sequence"/>
</dbReference>
<dbReference type="Gene3D" id="3.40.640.10">
    <property type="entry name" value="Type I PLP-dependent aspartate aminotransferase-like (Major domain)"/>
    <property type="match status" value="1"/>
</dbReference>
<dbReference type="GO" id="GO:0030170">
    <property type="term" value="F:pyridoxal phosphate binding"/>
    <property type="evidence" value="ECO:0007669"/>
    <property type="project" value="UniProtKB-UniRule"/>
</dbReference>
<comment type="similarity">
    <text evidence="4 6">Belongs to the kynureninase family.</text>
</comment>
<dbReference type="InterPro" id="IPR015422">
    <property type="entry name" value="PyrdxlP-dep_Trfase_small"/>
</dbReference>
<dbReference type="EMBL" id="FONY01000024">
    <property type="protein sequence ID" value="SFF29387.1"/>
    <property type="molecule type" value="Genomic_DNA"/>
</dbReference>
<dbReference type="InterPro" id="IPR015421">
    <property type="entry name" value="PyrdxlP-dep_Trfase_major"/>
</dbReference>
<dbReference type="PANTHER" id="PTHR14084:SF0">
    <property type="entry name" value="KYNURENINASE"/>
    <property type="match status" value="1"/>
</dbReference>
<dbReference type="EC" id="3.7.1.3" evidence="4 5"/>
<dbReference type="STRING" id="1003.SAMN04488541_102420"/>
<evidence type="ECO:0000256" key="4">
    <source>
        <dbReference type="HAMAP-Rule" id="MF_01970"/>
    </source>
</evidence>
<comment type="cofactor">
    <cofactor evidence="4 6">
        <name>pyridoxal 5'-phosphate</name>
        <dbReference type="ChEBI" id="CHEBI:597326"/>
    </cofactor>
</comment>
<dbReference type="Pfam" id="PF22580">
    <property type="entry name" value="KYNU_C"/>
    <property type="match status" value="1"/>
</dbReference>
<organism evidence="7 8">
    <name type="scientific">Thermoflexibacter ruber</name>
    <dbReference type="NCBI Taxonomy" id="1003"/>
    <lineage>
        <taxon>Bacteria</taxon>
        <taxon>Pseudomonadati</taxon>
        <taxon>Bacteroidota</taxon>
        <taxon>Cytophagia</taxon>
        <taxon>Cytophagales</taxon>
        <taxon>Thermoflexibacteraceae</taxon>
        <taxon>Thermoflexibacter</taxon>
    </lineage>
</organism>
<feature type="binding site" evidence="4">
    <location>
        <position position="244"/>
    </location>
    <ligand>
        <name>pyridoxal 5'-phosphate</name>
        <dbReference type="ChEBI" id="CHEBI:597326"/>
    </ligand>
</feature>
<reference evidence="7 8" key="1">
    <citation type="submission" date="2016-10" db="EMBL/GenBank/DDBJ databases">
        <authorList>
            <person name="de Groot N.N."/>
        </authorList>
    </citation>
    <scope>NUCLEOTIDE SEQUENCE [LARGE SCALE GENOMIC DNA]</scope>
    <source>
        <strain>GEY</strain>
        <strain evidence="8">DSM 9560</strain>
    </source>
</reference>
<dbReference type="PANTHER" id="PTHR14084">
    <property type="entry name" value="KYNURENINASE"/>
    <property type="match status" value="1"/>
</dbReference>
<comment type="subunit">
    <text evidence="4 6">Homodimer.</text>
</comment>
<feature type="modified residue" description="N6-(pyridoxal phosphate)lysine" evidence="4">
    <location>
        <position position="245"/>
    </location>
</feature>
<dbReference type="GO" id="GO:0009435">
    <property type="term" value="P:NAD+ biosynthetic process"/>
    <property type="evidence" value="ECO:0007669"/>
    <property type="project" value="UniProtKB-UniRule"/>
</dbReference>